<reference evidence="1 2" key="1">
    <citation type="submission" date="2021-06" db="EMBL/GenBank/DDBJ databases">
        <title>Actinomycetes sequencing.</title>
        <authorList>
            <person name="Shan Q."/>
        </authorList>
    </citation>
    <scope>NUCLEOTIDE SEQUENCE [LARGE SCALE GENOMIC DNA]</scope>
    <source>
        <strain evidence="1 2">NEAU-G5</strain>
    </source>
</reference>
<proteinExistence type="predicted"/>
<evidence type="ECO:0000313" key="2">
    <source>
        <dbReference type="Proteomes" id="UP000733379"/>
    </source>
</evidence>
<dbReference type="RefSeq" id="WP_215924417.1">
    <property type="nucleotide sequence ID" value="NZ_JAHKNI010000034.1"/>
</dbReference>
<dbReference type="EMBL" id="JAHKNI010000034">
    <property type="protein sequence ID" value="MBU3068168.1"/>
    <property type="molecule type" value="Genomic_DNA"/>
</dbReference>
<accession>A0ABS6BDF5</accession>
<gene>
    <name evidence="1" type="ORF">KO481_42465</name>
</gene>
<evidence type="ECO:0000313" key="1">
    <source>
        <dbReference type="EMBL" id="MBU3068168.1"/>
    </source>
</evidence>
<dbReference type="Proteomes" id="UP000733379">
    <property type="component" value="Unassembled WGS sequence"/>
</dbReference>
<sequence length="106" mass="11787">RGDDGLLEIDEDERGTWVERRERHEIPSPAFSFGVRLGGYDSTLTPAAQSTRSAASVCIRPRRRPIKSLSRVANQTTNPAARHNLWLLYAAGGFEQEEAWNSDCSG</sequence>
<organism evidence="1 2">
    <name type="scientific">Nocardia albiluteola</name>
    <dbReference type="NCBI Taxonomy" id="2842303"/>
    <lineage>
        <taxon>Bacteria</taxon>
        <taxon>Bacillati</taxon>
        <taxon>Actinomycetota</taxon>
        <taxon>Actinomycetes</taxon>
        <taxon>Mycobacteriales</taxon>
        <taxon>Nocardiaceae</taxon>
        <taxon>Nocardia</taxon>
    </lineage>
</organism>
<name>A0ABS6BDF5_9NOCA</name>
<protein>
    <submittedName>
        <fullName evidence="1">Uncharacterized protein</fullName>
    </submittedName>
</protein>
<comment type="caution">
    <text evidence="1">The sequence shown here is derived from an EMBL/GenBank/DDBJ whole genome shotgun (WGS) entry which is preliminary data.</text>
</comment>
<feature type="non-terminal residue" evidence="1">
    <location>
        <position position="1"/>
    </location>
</feature>
<keyword evidence="2" id="KW-1185">Reference proteome</keyword>